<comment type="similarity">
    <text evidence="1">Belongs to the TEC1 family.</text>
</comment>
<gene>
    <name evidence="5" type="ORF">MVEN_02057800</name>
</gene>
<feature type="domain" description="TEA" evidence="4">
    <location>
        <begin position="39"/>
        <end position="111"/>
    </location>
</feature>
<feature type="DNA-binding region" description="TEA" evidence="2">
    <location>
        <begin position="39"/>
        <end position="111"/>
    </location>
</feature>
<evidence type="ECO:0000313" key="6">
    <source>
        <dbReference type="Proteomes" id="UP000620124"/>
    </source>
</evidence>
<sequence>MSQTTTLPLPTLIPMDDSQAPSTSKSLTPQRKHRKLLKDGSGTAVWPESIEAVFVQGLREYWDSPWATYSRGRSRWRNQFLVDYLQNLGITRSKKQVASHIQVLRNMWKGEPGKSQLLPRSAIAQIYSRPLEYHLVAGGEELFQDPVKQEAQDVPALFTIDDHEDDFSSPDNSPPGVLQEFPPSPAPAPGLTYSPSSPLSSLSSDIDSPPHTFSHLAGPYSYAPNQKAYAAAGYAAFAHAAPTPNAPAPVRYPNRTTSLTLLADGMTAFSVNIDKLAPPVPLPARTPPLALRIRLAIPPVDDTRAPPNLHGFFGNVRLASVWASQAKVFTRVYDNTGRCFSNEVEPLHPSNVELGTVVAALPESALSRARWLDPTVQTTITQQIVVDNATLLFIVYELDRRSQSALPSAELIIFQKYTSSTEVNPKQQPPSPTAYAPPYAQQPPSANFALPTTAAGAVYPAPSSSQPGQTYTPNGYYAAPVAGVYTHPPAQTVMYGHAHPPPTNTAYTPSLSSALTPVPVPLRS</sequence>
<proteinExistence type="inferred from homology"/>
<dbReference type="InterPro" id="IPR000818">
    <property type="entry name" value="TEA/ATTS_dom"/>
</dbReference>
<dbReference type="EMBL" id="JACAZI010000021">
    <property type="protein sequence ID" value="KAF7338323.1"/>
    <property type="molecule type" value="Genomic_DNA"/>
</dbReference>
<dbReference type="AlphaFoldDB" id="A0A8H7CK54"/>
<dbReference type="Pfam" id="PF01285">
    <property type="entry name" value="TEA"/>
    <property type="match status" value="1"/>
</dbReference>
<evidence type="ECO:0000256" key="3">
    <source>
        <dbReference type="SAM" id="MobiDB-lite"/>
    </source>
</evidence>
<evidence type="ECO:0000313" key="5">
    <source>
        <dbReference type="EMBL" id="KAF7338323.1"/>
    </source>
</evidence>
<evidence type="ECO:0000259" key="4">
    <source>
        <dbReference type="PROSITE" id="PS51088"/>
    </source>
</evidence>
<dbReference type="SMART" id="SM00426">
    <property type="entry name" value="TEA"/>
    <property type="match status" value="1"/>
</dbReference>
<feature type="compositionally biased region" description="Low complexity" evidence="3">
    <location>
        <begin position="194"/>
        <end position="206"/>
    </location>
</feature>
<dbReference type="PROSITE" id="PS51088">
    <property type="entry name" value="TEA_2"/>
    <property type="match status" value="1"/>
</dbReference>
<keyword evidence="6" id="KW-1185">Reference proteome</keyword>
<organism evidence="5 6">
    <name type="scientific">Mycena venus</name>
    <dbReference type="NCBI Taxonomy" id="2733690"/>
    <lineage>
        <taxon>Eukaryota</taxon>
        <taxon>Fungi</taxon>
        <taxon>Dikarya</taxon>
        <taxon>Basidiomycota</taxon>
        <taxon>Agaricomycotina</taxon>
        <taxon>Agaricomycetes</taxon>
        <taxon>Agaricomycetidae</taxon>
        <taxon>Agaricales</taxon>
        <taxon>Marasmiineae</taxon>
        <taxon>Mycenaceae</taxon>
        <taxon>Mycena</taxon>
    </lineage>
</organism>
<dbReference type="OrthoDB" id="10006572at2759"/>
<reference evidence="5" key="1">
    <citation type="submission" date="2020-05" db="EMBL/GenBank/DDBJ databases">
        <title>Mycena genomes resolve the evolution of fungal bioluminescence.</title>
        <authorList>
            <person name="Tsai I.J."/>
        </authorList>
    </citation>
    <scope>NUCLEOTIDE SEQUENCE</scope>
    <source>
        <strain evidence="5">CCC161011</strain>
    </source>
</reference>
<dbReference type="Proteomes" id="UP000620124">
    <property type="component" value="Unassembled WGS sequence"/>
</dbReference>
<feature type="region of interest" description="Disordered" evidence="3">
    <location>
        <begin position="1"/>
        <end position="33"/>
    </location>
</feature>
<evidence type="ECO:0000256" key="2">
    <source>
        <dbReference type="PROSITE-ProRule" id="PRU00505"/>
    </source>
</evidence>
<feature type="region of interest" description="Disordered" evidence="3">
    <location>
        <begin position="162"/>
        <end position="206"/>
    </location>
</feature>
<name>A0A8H7CK54_9AGAR</name>
<dbReference type="Gene3D" id="6.10.20.40">
    <property type="entry name" value="TEA/ATTS domain"/>
    <property type="match status" value="1"/>
</dbReference>
<dbReference type="GO" id="GO:0003700">
    <property type="term" value="F:DNA-binding transcription factor activity"/>
    <property type="evidence" value="ECO:0007669"/>
    <property type="project" value="InterPro"/>
</dbReference>
<protein>
    <submittedName>
        <fullName evidence="5">TEA domain-containing protein</fullName>
    </submittedName>
</protein>
<feature type="compositionally biased region" description="Polar residues" evidence="3">
    <location>
        <begin position="19"/>
        <end position="29"/>
    </location>
</feature>
<dbReference type="InterPro" id="IPR038096">
    <property type="entry name" value="TEA/ATTS_sf"/>
</dbReference>
<comment type="caution">
    <text evidence="5">The sequence shown here is derived from an EMBL/GenBank/DDBJ whole genome shotgun (WGS) entry which is preliminary data.</text>
</comment>
<feature type="compositionally biased region" description="Low complexity" evidence="3">
    <location>
        <begin position="1"/>
        <end position="14"/>
    </location>
</feature>
<evidence type="ECO:0000256" key="1">
    <source>
        <dbReference type="ARBA" id="ARBA00008421"/>
    </source>
</evidence>
<accession>A0A8H7CK54</accession>